<evidence type="ECO:0000313" key="1">
    <source>
        <dbReference type="EMBL" id="RXN08140.1"/>
    </source>
</evidence>
<evidence type="ECO:0000313" key="2">
    <source>
        <dbReference type="Proteomes" id="UP000290572"/>
    </source>
</evidence>
<reference evidence="1 2" key="1">
    <citation type="submission" date="2018-03" db="EMBL/GenBank/DDBJ databases">
        <title>Draft genome sequence of Rohu Carp (Labeo rohita).</title>
        <authorList>
            <person name="Das P."/>
            <person name="Kushwaha B."/>
            <person name="Joshi C.G."/>
            <person name="Kumar D."/>
            <person name="Nagpure N.S."/>
            <person name="Sahoo L."/>
            <person name="Das S.P."/>
            <person name="Bit A."/>
            <person name="Patnaik S."/>
            <person name="Meher P.K."/>
            <person name="Jayasankar P."/>
            <person name="Koringa P.G."/>
            <person name="Patel N.V."/>
            <person name="Hinsu A.T."/>
            <person name="Kumar R."/>
            <person name="Pandey M."/>
            <person name="Agarwal S."/>
            <person name="Srivastava S."/>
            <person name="Singh M."/>
            <person name="Iquebal M.A."/>
            <person name="Jaiswal S."/>
            <person name="Angadi U.B."/>
            <person name="Kumar N."/>
            <person name="Raza M."/>
            <person name="Shah T.M."/>
            <person name="Rai A."/>
            <person name="Jena J.K."/>
        </authorList>
    </citation>
    <scope>NUCLEOTIDE SEQUENCE [LARGE SCALE GENOMIC DNA]</scope>
    <source>
        <strain evidence="1">DASCIFA01</strain>
        <tissue evidence="1">Testis</tissue>
    </source>
</reference>
<proteinExistence type="predicted"/>
<dbReference type="EMBL" id="QBIY01013329">
    <property type="protein sequence ID" value="RXN08140.1"/>
    <property type="molecule type" value="Genomic_DNA"/>
</dbReference>
<dbReference type="Proteomes" id="UP000290572">
    <property type="component" value="Unassembled WGS sequence"/>
</dbReference>
<keyword evidence="2" id="KW-1185">Reference proteome</keyword>
<accession>A0A498LIV4</accession>
<organism evidence="1 2">
    <name type="scientific">Labeo rohita</name>
    <name type="common">Indian major carp</name>
    <name type="synonym">Cyprinus rohita</name>
    <dbReference type="NCBI Taxonomy" id="84645"/>
    <lineage>
        <taxon>Eukaryota</taxon>
        <taxon>Metazoa</taxon>
        <taxon>Chordata</taxon>
        <taxon>Craniata</taxon>
        <taxon>Vertebrata</taxon>
        <taxon>Euteleostomi</taxon>
        <taxon>Actinopterygii</taxon>
        <taxon>Neopterygii</taxon>
        <taxon>Teleostei</taxon>
        <taxon>Ostariophysi</taxon>
        <taxon>Cypriniformes</taxon>
        <taxon>Cyprinidae</taxon>
        <taxon>Labeoninae</taxon>
        <taxon>Labeonini</taxon>
        <taxon>Labeo</taxon>
    </lineage>
</organism>
<gene>
    <name evidence="1" type="ORF">ROHU_031963</name>
</gene>
<comment type="caution">
    <text evidence="1">The sequence shown here is derived from an EMBL/GenBank/DDBJ whole genome shotgun (WGS) entry which is preliminary data.</text>
</comment>
<protein>
    <submittedName>
        <fullName evidence="1">Uncharacterized protein</fullName>
    </submittedName>
</protein>
<name>A0A498LIV4_LABRO</name>
<dbReference type="AlphaFoldDB" id="A0A498LIV4"/>
<sequence>MIACFMHSGIILSMKDTYDAASVSSKKCFHIRLIAVSSWTPCGFGLDYVVMRTDGCTKAPVMLHSISFSRLTA</sequence>